<sequence length="798" mass="83507">MRVLFALLALTLWFVSCSAIDSFTSNATSYNVGDQMVLTLVTANVYSQIDIIVNNPSIVFASITDSSNGFTGTLTFTGTVTCRMAATASSNQLNITATVVLFPSGTPSTLTPIAVTVVSPPGACNVYFTVPATDPAQIDAGQSFPVTIQTTIALNEAYITLNGQFFCNIGPVGASATGSCTGFVPCFLPSCAEFAIVGQVTGSAAVTYPGPTVQLIPNPECVPAFGLQQEPSPACLAQFTVLSTVDFTFQINPNDNIDEYSNFEIWANTATTGFPTSFFVARVAGPLCTLVSGQFTYLIARWVIPCELNAVGSLTFTLSYTQTLDGHEKFLRFLTITNGGAGFTIVPNNACNLSLILNYSGSCPLPYVQSDCGCLAEGSGSSLAPCGNCPACPSLAVQSSDPIVPGSVLNFYVHDGSIAAQSNSFGIISNTNYYSHNGLFVYAATSTDFYVAFGATAPNNIGFKPLPTLGNTLTSSTTPILGFFSISAFPFLGVDQIWAIGVDLNLYCGIQASVVIPITIPSNIVVIISVGPQGAWAATSLNLMFHAPSIDCASTPVFTQVLTAQIPVLKLSSSLNGAYYYTGTNLYFIDSTLTSTLVPGGGPSLIGILSISGSNTDNSLAVVDSVGNVWTFNSVTNVWTKTSLTGKLAVVNLDINHLYVEQTAALGLSQVNYVQFGFIPLFPSIPLYTNLSLTISSALPNLVIYSSPTDPTFDSCNNALVASWTVPASYKGIGAVTATLNYTATFASGASEQLSSSVSFSVGPSPINPLQPRDFCPLPCSPLAVIPSQKKVGCSSCQ</sequence>
<reference evidence="2" key="1">
    <citation type="journal article" date="2011" name="Plant Physiol.">
        <title>Comprehensive sequence analysis of 24,783 barley full-length cDNAs derived from 12 clone libraries.</title>
        <authorList>
            <person name="Matsumoto T."/>
            <person name="Tanaka T."/>
            <person name="Sakai H."/>
            <person name="Amano N."/>
            <person name="Kanamori H."/>
            <person name="Kurita K."/>
            <person name="Kikuta A."/>
            <person name="Kamiya K."/>
            <person name="Yamamoto M."/>
            <person name="Ikawa H."/>
            <person name="Fujii N."/>
            <person name="Hori K."/>
            <person name="Itoh T."/>
            <person name="Sato K."/>
        </authorList>
    </citation>
    <scope>NUCLEOTIDE SEQUENCE</scope>
    <source>
        <tissue evidence="2">Shoot and root</tissue>
    </source>
</reference>
<evidence type="ECO:0000256" key="1">
    <source>
        <dbReference type="SAM" id="SignalP"/>
    </source>
</evidence>
<keyword evidence="1" id="KW-0732">Signal</keyword>
<feature type="signal peptide" evidence="1">
    <location>
        <begin position="1"/>
        <end position="19"/>
    </location>
</feature>
<proteinExistence type="evidence at transcript level"/>
<dbReference type="EMBL" id="AK372357">
    <property type="protein sequence ID" value="BAK03555.1"/>
    <property type="molecule type" value="mRNA"/>
</dbReference>
<dbReference type="PROSITE" id="PS51257">
    <property type="entry name" value="PROKAR_LIPOPROTEIN"/>
    <property type="match status" value="1"/>
</dbReference>
<organism evidence="2">
    <name type="scientific">Hordeum vulgare subsp. vulgare</name>
    <name type="common">Domesticated barley</name>
    <dbReference type="NCBI Taxonomy" id="112509"/>
    <lineage>
        <taxon>Eukaryota</taxon>
        <taxon>Viridiplantae</taxon>
        <taxon>Streptophyta</taxon>
        <taxon>Embryophyta</taxon>
        <taxon>Tracheophyta</taxon>
        <taxon>Spermatophyta</taxon>
        <taxon>Magnoliopsida</taxon>
        <taxon>Liliopsida</taxon>
        <taxon>Poales</taxon>
        <taxon>Poaceae</taxon>
        <taxon>BOP clade</taxon>
        <taxon>Pooideae</taxon>
        <taxon>Triticodae</taxon>
        <taxon>Triticeae</taxon>
        <taxon>Hordeinae</taxon>
        <taxon>Hordeum</taxon>
    </lineage>
</organism>
<name>F2E883_HORVV</name>
<dbReference type="AlphaFoldDB" id="F2E883"/>
<feature type="chain" id="PRO_5003276473" evidence="1">
    <location>
        <begin position="20"/>
        <end position="798"/>
    </location>
</feature>
<evidence type="ECO:0000313" key="2">
    <source>
        <dbReference type="EMBL" id="BAK03555.1"/>
    </source>
</evidence>
<accession>F2E883</accession>
<protein>
    <submittedName>
        <fullName evidence="2">Predicted protein</fullName>
    </submittedName>
</protein>